<name>A0A815J4S8_9BILA</name>
<proteinExistence type="predicted"/>
<evidence type="ECO:0000313" key="3">
    <source>
        <dbReference type="EMBL" id="CAF4263813.1"/>
    </source>
</evidence>
<reference evidence="1" key="1">
    <citation type="submission" date="2021-02" db="EMBL/GenBank/DDBJ databases">
        <authorList>
            <person name="Nowell W R."/>
        </authorList>
    </citation>
    <scope>NUCLEOTIDE SEQUENCE</scope>
</reference>
<sequence>MTIVHFADPRNFLDNSPLGIY</sequence>
<dbReference type="Proteomes" id="UP000682733">
    <property type="component" value="Unassembled WGS sequence"/>
</dbReference>
<evidence type="ECO:0000313" key="5">
    <source>
        <dbReference type="Proteomes" id="UP000663829"/>
    </source>
</evidence>
<dbReference type="AlphaFoldDB" id="A0A815J4S8"/>
<dbReference type="EMBL" id="CAJOBA010067241">
    <property type="protein sequence ID" value="CAF4369986.1"/>
    <property type="molecule type" value="Genomic_DNA"/>
</dbReference>
<dbReference type="EMBL" id="CAJNOK010044365">
    <property type="protein sequence ID" value="CAF1574156.1"/>
    <property type="molecule type" value="Genomic_DNA"/>
</dbReference>
<gene>
    <name evidence="1" type="ORF">GPM918_LOCUS32021</name>
    <name evidence="2" type="ORF">OVA965_LOCUS40546</name>
    <name evidence="3" type="ORF">SRO942_LOCUS32677</name>
    <name evidence="4" type="ORF">TMI583_LOCUS41996</name>
</gene>
<dbReference type="EMBL" id="CAJOBC010077639">
    <property type="protein sequence ID" value="CAF4263813.1"/>
    <property type="molecule type" value="Genomic_DNA"/>
</dbReference>
<comment type="caution">
    <text evidence="1">The sequence shown here is derived from an EMBL/GenBank/DDBJ whole genome shotgun (WGS) entry which is preliminary data.</text>
</comment>
<feature type="non-terminal residue" evidence="1">
    <location>
        <position position="21"/>
    </location>
</feature>
<evidence type="ECO:0000313" key="1">
    <source>
        <dbReference type="EMBL" id="CAF1374525.1"/>
    </source>
</evidence>
<protein>
    <submittedName>
        <fullName evidence="1">Uncharacterized protein</fullName>
    </submittedName>
</protein>
<dbReference type="EMBL" id="CAJNOQ010016100">
    <property type="protein sequence ID" value="CAF1374525.1"/>
    <property type="molecule type" value="Genomic_DNA"/>
</dbReference>
<evidence type="ECO:0000313" key="2">
    <source>
        <dbReference type="EMBL" id="CAF1574156.1"/>
    </source>
</evidence>
<keyword evidence="5" id="KW-1185">Reference proteome</keyword>
<evidence type="ECO:0000313" key="4">
    <source>
        <dbReference type="EMBL" id="CAF4369986.1"/>
    </source>
</evidence>
<dbReference type="Proteomes" id="UP000681722">
    <property type="component" value="Unassembled WGS sequence"/>
</dbReference>
<accession>A0A815J4S8</accession>
<dbReference type="Proteomes" id="UP000677228">
    <property type="component" value="Unassembled WGS sequence"/>
</dbReference>
<dbReference type="Proteomes" id="UP000663829">
    <property type="component" value="Unassembled WGS sequence"/>
</dbReference>
<organism evidence="1 5">
    <name type="scientific">Didymodactylos carnosus</name>
    <dbReference type="NCBI Taxonomy" id="1234261"/>
    <lineage>
        <taxon>Eukaryota</taxon>
        <taxon>Metazoa</taxon>
        <taxon>Spiralia</taxon>
        <taxon>Gnathifera</taxon>
        <taxon>Rotifera</taxon>
        <taxon>Eurotatoria</taxon>
        <taxon>Bdelloidea</taxon>
        <taxon>Philodinida</taxon>
        <taxon>Philodinidae</taxon>
        <taxon>Didymodactylos</taxon>
    </lineage>
</organism>